<evidence type="ECO:0000259" key="8">
    <source>
        <dbReference type="PROSITE" id="PS50234"/>
    </source>
</evidence>
<evidence type="ECO:0000256" key="3">
    <source>
        <dbReference type="ARBA" id="ARBA00022741"/>
    </source>
</evidence>
<dbReference type="AlphaFoldDB" id="A0A8S1MII8"/>
<evidence type="ECO:0000313" key="10">
    <source>
        <dbReference type="Proteomes" id="UP000692954"/>
    </source>
</evidence>
<accession>A0A8S1MII8</accession>
<comment type="caution">
    <text evidence="9">The sequence shown here is derived from an EMBL/GenBank/DDBJ whole genome shotgun (WGS) entry which is preliminary data.</text>
</comment>
<dbReference type="GO" id="GO:0061631">
    <property type="term" value="F:ubiquitin conjugating enzyme activity"/>
    <property type="evidence" value="ECO:0007669"/>
    <property type="project" value="UniProtKB-EC"/>
</dbReference>
<keyword evidence="3" id="KW-0547">Nucleotide-binding</keyword>
<dbReference type="InterPro" id="IPR000608">
    <property type="entry name" value="UBC"/>
</dbReference>
<dbReference type="OrthoDB" id="10069349at2759"/>
<evidence type="ECO:0000256" key="1">
    <source>
        <dbReference type="ARBA" id="ARBA00012486"/>
    </source>
</evidence>
<dbReference type="PROSITE" id="PS50234">
    <property type="entry name" value="VWFA"/>
    <property type="match status" value="1"/>
</dbReference>
<evidence type="ECO:0000259" key="7">
    <source>
        <dbReference type="PROSITE" id="PS50127"/>
    </source>
</evidence>
<feature type="domain" description="UBC core" evidence="7">
    <location>
        <begin position="368"/>
        <end position="515"/>
    </location>
</feature>
<keyword evidence="5" id="KW-0067">ATP-binding</keyword>
<dbReference type="PANTHER" id="PTHR24068">
    <property type="entry name" value="UBIQUITIN-CONJUGATING ENZYME E2"/>
    <property type="match status" value="1"/>
</dbReference>
<organism evidence="9 10">
    <name type="scientific">Paramecium sonneborni</name>
    <dbReference type="NCBI Taxonomy" id="65129"/>
    <lineage>
        <taxon>Eukaryota</taxon>
        <taxon>Sar</taxon>
        <taxon>Alveolata</taxon>
        <taxon>Ciliophora</taxon>
        <taxon>Intramacronucleata</taxon>
        <taxon>Oligohymenophorea</taxon>
        <taxon>Peniculida</taxon>
        <taxon>Parameciidae</taxon>
        <taxon>Paramecium</taxon>
    </lineage>
</organism>
<evidence type="ECO:0000313" key="9">
    <source>
        <dbReference type="EMBL" id="CAD8080427.1"/>
    </source>
</evidence>
<evidence type="ECO:0000256" key="4">
    <source>
        <dbReference type="ARBA" id="ARBA00022786"/>
    </source>
</evidence>
<dbReference type="PROSITE" id="PS50127">
    <property type="entry name" value="UBC_2"/>
    <property type="match status" value="1"/>
</dbReference>
<dbReference type="FunFam" id="3.10.110.10:FF:000060">
    <property type="entry name" value="Ubiquitin conjugating enzyme (UbcB)"/>
    <property type="match status" value="1"/>
</dbReference>
<evidence type="ECO:0000256" key="2">
    <source>
        <dbReference type="ARBA" id="ARBA00022679"/>
    </source>
</evidence>
<keyword evidence="4" id="KW-0833">Ubl conjugation pathway</keyword>
<dbReference type="FunFam" id="3.40.50.410:FF:000111">
    <property type="entry name" value="Uncharacterized protein"/>
    <property type="match status" value="1"/>
</dbReference>
<dbReference type="EMBL" id="CAJJDN010000040">
    <property type="protein sequence ID" value="CAD8080427.1"/>
    <property type="molecule type" value="Genomic_DNA"/>
</dbReference>
<dbReference type="EC" id="2.3.2.23" evidence="1"/>
<sequence>MIQDNLVLKLIYNDIKLKFSVEDPTQTIEQLKEIVLKKLSEQGINLHSQNVQCNDSDDFMLNSSDIIGQLLKQNDTVKLVEKVADNIIQQQQQQTIEEIPIIQQQEPAEAIVVLYDISGSMSSAFFGDKELSRMGAVNAFFSAFADKTLAFEFNHIVKLVWFGSQLYDKCDFTSDLNYFIKLVDDANPGGSTKCYDAIDYAITKLLEVKQKYRDIVLRIIALTDGEDNGSTSKPNSLVQKIFDHKIIIDSFVVGDNCVGLKTLTHASNGRCYCPKDLGQGMQLFEIESILSTSRREKVEQPTTVVDLDAIKGKPFDTDGMKVVTLDLSNKVIMKRDEILKRAKEAETQDNQFTTTTTETKKISGGGGGRERRILKELNDAITKSYNECKIYPTADDIGIWKILLIGPKGSPFENGIYQLTCVIPQDYPFKPPKISFVTKMHHPNISKASGSLCLDILKDQWSPALTVFSVILSIRSLLIDANPDDALDSNVAAEYKHEKLLYQQNVLKEKKLYASPTVPDLLKDVLGSVNIDSQEYKDAYKDLSEWIKLNTQ</sequence>
<feature type="domain" description="VWFA" evidence="8">
    <location>
        <begin position="110"/>
        <end position="290"/>
    </location>
</feature>
<name>A0A8S1MII8_9CILI</name>
<evidence type="ECO:0000256" key="5">
    <source>
        <dbReference type="ARBA" id="ARBA00022840"/>
    </source>
</evidence>
<keyword evidence="2" id="KW-0808">Transferase</keyword>
<dbReference type="SMART" id="SM00212">
    <property type="entry name" value="UBCc"/>
    <property type="match status" value="1"/>
</dbReference>
<keyword evidence="10" id="KW-1185">Reference proteome</keyword>
<feature type="region of interest" description="Disordered" evidence="6">
    <location>
        <begin position="349"/>
        <end position="368"/>
    </location>
</feature>
<evidence type="ECO:0000256" key="6">
    <source>
        <dbReference type="SAM" id="MobiDB-lite"/>
    </source>
</evidence>
<dbReference type="GO" id="GO:0005524">
    <property type="term" value="F:ATP binding"/>
    <property type="evidence" value="ECO:0007669"/>
    <property type="project" value="UniProtKB-KW"/>
</dbReference>
<protein>
    <recommendedName>
        <fullName evidence="1">E2 ubiquitin-conjugating enzyme</fullName>
        <ecNumber evidence="1">2.3.2.23</ecNumber>
    </recommendedName>
</protein>
<reference evidence="9" key="1">
    <citation type="submission" date="2021-01" db="EMBL/GenBank/DDBJ databases">
        <authorList>
            <consortium name="Genoscope - CEA"/>
            <person name="William W."/>
        </authorList>
    </citation>
    <scope>NUCLEOTIDE SEQUENCE</scope>
</reference>
<dbReference type="Proteomes" id="UP000692954">
    <property type="component" value="Unassembled WGS sequence"/>
</dbReference>
<gene>
    <name evidence="9" type="ORF">PSON_ATCC_30995.1.T0400233</name>
</gene>
<proteinExistence type="predicted"/>
<dbReference type="InterPro" id="IPR002035">
    <property type="entry name" value="VWF_A"/>
</dbReference>
<dbReference type="Pfam" id="PF00179">
    <property type="entry name" value="UQ_con"/>
    <property type="match status" value="1"/>
</dbReference>